<dbReference type="PANTHER" id="PTHR34614">
    <property type="match status" value="1"/>
</dbReference>
<gene>
    <name evidence="3" type="ORF">PF586_10310</name>
</gene>
<organism evidence="3 4">
    <name type="scientific">Lactobacillus delbrueckii</name>
    <dbReference type="NCBI Taxonomy" id="1584"/>
    <lineage>
        <taxon>Bacteria</taxon>
        <taxon>Bacillati</taxon>
        <taxon>Bacillota</taxon>
        <taxon>Bacilli</taxon>
        <taxon>Lactobacillales</taxon>
        <taxon>Lactobacillaceae</taxon>
        <taxon>Lactobacillus</taxon>
    </lineage>
</organism>
<evidence type="ECO:0000313" key="4">
    <source>
        <dbReference type="Proteomes" id="UP001210502"/>
    </source>
</evidence>
<feature type="coiled-coil region" evidence="1">
    <location>
        <begin position="355"/>
        <end position="382"/>
    </location>
</feature>
<evidence type="ECO:0000313" key="3">
    <source>
        <dbReference type="EMBL" id="MDA3768771.1"/>
    </source>
</evidence>
<proteinExistence type="predicted"/>
<comment type="caution">
    <text evidence="3">The sequence shown here is derived from an EMBL/GenBank/DDBJ whole genome shotgun (WGS) entry which is preliminary data.</text>
</comment>
<protein>
    <submittedName>
        <fullName evidence="3">Transposase</fullName>
    </submittedName>
</protein>
<dbReference type="Proteomes" id="UP001210502">
    <property type="component" value="Unassembled WGS sequence"/>
</dbReference>
<dbReference type="RefSeq" id="WP_271025091.1">
    <property type="nucleotide sequence ID" value="NZ_JAQIEY010000075.1"/>
</dbReference>
<feature type="non-terminal residue" evidence="3">
    <location>
        <position position="492"/>
    </location>
</feature>
<dbReference type="Pfam" id="PF01609">
    <property type="entry name" value="DDE_Tnp_1"/>
    <property type="match status" value="1"/>
</dbReference>
<sequence length="492" mass="57374">MYYNCLVNIPKNTGKISRNKRGKTTYIEYTYAREYLPEKKYNVARRTTIGKADPDHPGMMFPNPNFEKFFPDLEIPAEGTAAEPVNESRSSCIRIGAFSVVRRIIEDYKLAEHLKRWDDRGKGLLLDLAAYSVIAESNVAQHFPDYAYNHPLMTPQNKIYSDSTISRFIREIDDNDRVEFLNSWNATHDKNEKIYVSYDSTNKNCKAGDIEMAEYGHPKNDVGAPIINYSIAYDMTNEKPLLYESYPGSIVDVSQLKYMLEKIRGYGYKKIGFILDRGYFSRANIQFMDSCDYDFVMMVKGRASFVHSLIMEHMGEFESKRACSIKAYRTYGMTVKAKLYTDDDTDRYFHVYYKAKKQASERARLEADLDRMEAEMDKIKGREYKLPKRYEHYFKLTYHKDKFYGYEEREDVIERELQLCGYFAIVTSEKMTASEALNLYKSRDISEKLLGSDKTFLGNRSFRVASSQAAEAKIFIQFIALIIRARIYTLLR</sequence>
<evidence type="ECO:0000256" key="1">
    <source>
        <dbReference type="SAM" id="Coils"/>
    </source>
</evidence>
<dbReference type="GO" id="GO:0006313">
    <property type="term" value="P:DNA transposition"/>
    <property type="evidence" value="ECO:0007669"/>
    <property type="project" value="InterPro"/>
</dbReference>
<accession>A0AAW5YXB6</accession>
<reference evidence="3" key="1">
    <citation type="submission" date="2023-01" db="EMBL/GenBank/DDBJ databases">
        <title>Sequencing of the bacterial strains from artisanal fermented milk Matsoni.</title>
        <authorList>
            <person name="Rozman V."/>
            <person name="Accetto T."/>
            <person name="Bogovic Matijasic B."/>
        </authorList>
    </citation>
    <scope>NUCLEOTIDE SEQUENCE</scope>
    <source>
        <strain evidence="3">Lbl333</strain>
    </source>
</reference>
<dbReference type="AlphaFoldDB" id="A0AAW5YXB6"/>
<dbReference type="EMBL" id="JAQIEY010000075">
    <property type="protein sequence ID" value="MDA3768771.1"/>
    <property type="molecule type" value="Genomic_DNA"/>
</dbReference>
<name>A0AAW5YXB6_9LACO</name>
<evidence type="ECO:0000259" key="2">
    <source>
        <dbReference type="Pfam" id="PF01609"/>
    </source>
</evidence>
<feature type="domain" description="Transposase IS4-like" evidence="2">
    <location>
        <begin position="208"/>
        <end position="482"/>
    </location>
</feature>
<dbReference type="InterPro" id="IPR002559">
    <property type="entry name" value="Transposase_11"/>
</dbReference>
<dbReference type="GO" id="GO:0004803">
    <property type="term" value="F:transposase activity"/>
    <property type="evidence" value="ECO:0007669"/>
    <property type="project" value="InterPro"/>
</dbReference>
<dbReference type="PANTHER" id="PTHR34614:SF2">
    <property type="entry name" value="TRANSPOSASE IS4-LIKE DOMAIN-CONTAINING PROTEIN"/>
    <property type="match status" value="1"/>
</dbReference>
<keyword evidence="1" id="KW-0175">Coiled coil</keyword>
<dbReference type="GO" id="GO:0003677">
    <property type="term" value="F:DNA binding"/>
    <property type="evidence" value="ECO:0007669"/>
    <property type="project" value="InterPro"/>
</dbReference>